<feature type="compositionally biased region" description="Basic and acidic residues" evidence="1">
    <location>
        <begin position="513"/>
        <end position="523"/>
    </location>
</feature>
<sequence>MPAPQRARHSAARPPSISSVAAFAAAPAHVVRRPHRVACALFVVLVLLTLSALEIGGKKALSEPHSPSQDELAQVGGSASTAAGAQAASQVAPVARVGAAKRPVAEEDRAKEVDDRPAGREVVEEVLLDEVEPSVDEDGALPVCDKSVVFRFAGLHGFGSEVTLLLRVAAVASHFGYPVFIDTASWNYGAWDDYFVPLDSPFPPFSSPSDDAAPSPACRLPPSDTKRYKLALTSDEHKVAAGPDALDAPFEPRWTRRSHIVWSARDMDGLDATFLRLFADADELETLHREDVELLTRRKAKPAFLSPRRTLPAVHERAFRRLSELAELAWRPVDLVQDLVGELEERLALSDRGEGVTGAGSLLIGVHVRLGDKFLEVDHIGPAAYAPDLAPAPPSTTSPRGLHADLLTSYFAASIDSVHSLLALPSIAHQFSAAHSSKDRIRALLAATSSWASEDPSERPTLALMSDDDRAVEAFRAHPLAARFRIVGTAEAAPSSGEGEGEEERADGGGEAAEGKAAGDDKPQGGLLEVVEREPAARDAEAEEEQEQVRAAADEDDELLADKRSLPSANGTELAAQELGVRRVVGGPTIEREKRRGGKKRQVGEIPAGFNETSFNSLPLAARISSARLFVRDLTVLARRSDALVVTGSSNVVPDGALHLRHAGVPLGLVGPMSLATAQSAALLLGCSFDPTWVKTSDCGSSNCAYSASYVPPRQPR</sequence>
<dbReference type="EMBL" id="KQ474088">
    <property type="protein sequence ID" value="KPV72231.1"/>
    <property type="molecule type" value="Genomic_DNA"/>
</dbReference>
<organism evidence="2 3">
    <name type="scientific">Rhodotorula graminis (strain WP1)</name>
    <dbReference type="NCBI Taxonomy" id="578459"/>
    <lineage>
        <taxon>Eukaryota</taxon>
        <taxon>Fungi</taxon>
        <taxon>Dikarya</taxon>
        <taxon>Basidiomycota</taxon>
        <taxon>Pucciniomycotina</taxon>
        <taxon>Microbotryomycetes</taxon>
        <taxon>Sporidiobolales</taxon>
        <taxon>Sporidiobolaceae</taxon>
        <taxon>Rhodotorula</taxon>
    </lineage>
</organism>
<reference evidence="2 3" key="1">
    <citation type="journal article" date="2015" name="Front. Microbiol.">
        <title>Genome sequence of the plant growth promoting endophytic yeast Rhodotorula graminis WP1.</title>
        <authorList>
            <person name="Firrincieli A."/>
            <person name="Otillar R."/>
            <person name="Salamov A."/>
            <person name="Schmutz J."/>
            <person name="Khan Z."/>
            <person name="Redman R.S."/>
            <person name="Fleck N.D."/>
            <person name="Lindquist E."/>
            <person name="Grigoriev I.V."/>
            <person name="Doty S.L."/>
        </authorList>
    </citation>
    <scope>NUCLEOTIDE SEQUENCE [LARGE SCALE GENOMIC DNA]</scope>
    <source>
        <strain evidence="2 3">WP1</strain>
    </source>
</reference>
<feature type="region of interest" description="Disordered" evidence="1">
    <location>
        <begin position="489"/>
        <end position="573"/>
    </location>
</feature>
<gene>
    <name evidence="2" type="ORF">RHOBADRAFT_56045</name>
</gene>
<dbReference type="GeneID" id="28978600"/>
<evidence type="ECO:0000313" key="2">
    <source>
        <dbReference type="EMBL" id="KPV72231.1"/>
    </source>
</evidence>
<dbReference type="Proteomes" id="UP000053890">
    <property type="component" value="Unassembled WGS sequence"/>
</dbReference>
<name>A0A0P9F9C5_RHOGW</name>
<dbReference type="RefSeq" id="XP_018268280.1">
    <property type="nucleotide sequence ID" value="XM_018418152.1"/>
</dbReference>
<dbReference type="STRING" id="578459.A0A0P9F9C5"/>
<accession>A0A0P9F9C5</accession>
<feature type="region of interest" description="Disordered" evidence="1">
    <location>
        <begin position="60"/>
        <end position="79"/>
    </location>
</feature>
<dbReference type="OrthoDB" id="2526784at2759"/>
<dbReference type="AlphaFoldDB" id="A0A0P9F9C5"/>
<protein>
    <submittedName>
        <fullName evidence="2">Uncharacterized protein</fullName>
    </submittedName>
</protein>
<evidence type="ECO:0000256" key="1">
    <source>
        <dbReference type="SAM" id="MobiDB-lite"/>
    </source>
</evidence>
<feature type="compositionally biased region" description="Basic and acidic residues" evidence="1">
    <location>
        <begin position="530"/>
        <end position="540"/>
    </location>
</feature>
<evidence type="ECO:0000313" key="3">
    <source>
        <dbReference type="Proteomes" id="UP000053890"/>
    </source>
</evidence>
<proteinExistence type="predicted"/>
<keyword evidence="3" id="KW-1185">Reference proteome</keyword>